<accession>A0ABY7LMW7</accession>
<dbReference type="PROSITE" id="PS51257">
    <property type="entry name" value="PROKAR_LIPOPROTEIN"/>
    <property type="match status" value="1"/>
</dbReference>
<dbReference type="InterPro" id="IPR025510">
    <property type="entry name" value="DUF4397"/>
</dbReference>
<proteinExistence type="predicted"/>
<evidence type="ECO:0000313" key="4">
    <source>
        <dbReference type="Proteomes" id="UP001211005"/>
    </source>
</evidence>
<protein>
    <submittedName>
        <fullName evidence="3">DUF4397 domain-containing protein</fullName>
    </submittedName>
</protein>
<dbReference type="RefSeq" id="WP_269559841.1">
    <property type="nucleotide sequence ID" value="NZ_CP114767.1"/>
</dbReference>
<keyword evidence="1" id="KW-0732">Signal</keyword>
<keyword evidence="4" id="KW-1185">Reference proteome</keyword>
<feature type="chain" id="PRO_5046880521" evidence="1">
    <location>
        <begin position="21"/>
        <end position="245"/>
    </location>
</feature>
<sequence length="245" mass="25816">MKHALLLALSATAMLFSACAKDDDLPAPAAPVTPPIANAGYVRVVNNLAVRPGSNVQQGPVQLQVDFQPLGPATAIATASPYQALSAGERAVQVALPVSSGSGWVSFSRLPIAKDQRYSLFTYSNGSQTSARVVQEAALPAPVAGKAQLRVLNLAAESTPVRIEESAAPAALYPEVAWSSITGYQAVDARTYTLYASRTNGNYDPLFNQAVTLVPGKAYTLVLRGSNYPDVVAPEKLAFDLIEDE</sequence>
<evidence type="ECO:0000259" key="2">
    <source>
        <dbReference type="Pfam" id="PF14344"/>
    </source>
</evidence>
<evidence type="ECO:0000256" key="1">
    <source>
        <dbReference type="SAM" id="SignalP"/>
    </source>
</evidence>
<dbReference type="Pfam" id="PF14344">
    <property type="entry name" value="DUF4397"/>
    <property type="match status" value="1"/>
</dbReference>
<feature type="domain" description="DUF4397" evidence="2">
    <location>
        <begin position="41"/>
        <end position="162"/>
    </location>
</feature>
<feature type="signal peptide" evidence="1">
    <location>
        <begin position="1"/>
        <end position="20"/>
    </location>
</feature>
<organism evidence="3 4">
    <name type="scientific">Hymenobacter canadensis</name>
    <dbReference type="NCBI Taxonomy" id="2999067"/>
    <lineage>
        <taxon>Bacteria</taxon>
        <taxon>Pseudomonadati</taxon>
        <taxon>Bacteroidota</taxon>
        <taxon>Cytophagia</taxon>
        <taxon>Cytophagales</taxon>
        <taxon>Hymenobacteraceae</taxon>
        <taxon>Hymenobacter</taxon>
    </lineage>
</organism>
<evidence type="ECO:0000313" key="3">
    <source>
        <dbReference type="EMBL" id="WBA41779.1"/>
    </source>
</evidence>
<name>A0ABY7LMW7_9BACT</name>
<dbReference type="EMBL" id="CP114767">
    <property type="protein sequence ID" value="WBA41779.1"/>
    <property type="molecule type" value="Genomic_DNA"/>
</dbReference>
<gene>
    <name evidence="3" type="ORF">O3303_18450</name>
</gene>
<dbReference type="Proteomes" id="UP001211005">
    <property type="component" value="Chromosome"/>
</dbReference>
<reference evidence="3 4" key="1">
    <citation type="submission" date="2022-12" db="EMBL/GenBank/DDBJ databases">
        <title>Hymenobacter canadensis sp. nov. isolated from lake water of the Cambridge Bay, Canada.</title>
        <authorList>
            <person name="Kim W.H."/>
            <person name="Lee Y.M."/>
        </authorList>
    </citation>
    <scope>NUCLEOTIDE SEQUENCE [LARGE SCALE GENOMIC DNA]</scope>
    <source>
        <strain evidence="3 4">PAMC 29467</strain>
    </source>
</reference>